<organism evidence="12 13">
    <name type="scientific">Kwoniella dendrophila CBS 6074</name>
    <dbReference type="NCBI Taxonomy" id="1295534"/>
    <lineage>
        <taxon>Eukaryota</taxon>
        <taxon>Fungi</taxon>
        <taxon>Dikarya</taxon>
        <taxon>Basidiomycota</taxon>
        <taxon>Agaricomycotina</taxon>
        <taxon>Tremellomycetes</taxon>
        <taxon>Tremellales</taxon>
        <taxon>Cryptococcaceae</taxon>
        <taxon>Kwoniella</taxon>
    </lineage>
</organism>
<dbReference type="InterPro" id="IPR006671">
    <property type="entry name" value="Cyclin_N"/>
</dbReference>
<dbReference type="CDD" id="cd20513">
    <property type="entry name" value="CYCLIN_CCNC_rpt1"/>
    <property type="match status" value="1"/>
</dbReference>
<keyword evidence="7" id="KW-0804">Transcription</keyword>
<keyword evidence="6" id="KW-0010">Activator</keyword>
<feature type="domain" description="Cyclin-like" evidence="11">
    <location>
        <begin position="52"/>
        <end position="145"/>
    </location>
</feature>
<feature type="domain" description="Cyclin-like" evidence="11">
    <location>
        <begin position="239"/>
        <end position="350"/>
    </location>
</feature>
<dbReference type="GO" id="GO:0005634">
    <property type="term" value="C:nucleus"/>
    <property type="evidence" value="ECO:0007669"/>
    <property type="project" value="UniProtKB-SubCell"/>
</dbReference>
<feature type="region of interest" description="Disordered" evidence="10">
    <location>
        <begin position="302"/>
        <end position="336"/>
    </location>
</feature>
<feature type="region of interest" description="Disordered" evidence="10">
    <location>
        <begin position="201"/>
        <end position="233"/>
    </location>
</feature>
<comment type="subcellular location">
    <subcellularLocation>
        <location evidence="1">Nucleus</location>
    </subcellularLocation>
</comment>
<dbReference type="RefSeq" id="XP_066072168.1">
    <property type="nucleotide sequence ID" value="XM_066216071.1"/>
</dbReference>
<gene>
    <name evidence="12" type="ORF">L201_000268</name>
</gene>
<evidence type="ECO:0000313" key="13">
    <source>
        <dbReference type="Proteomes" id="UP001355207"/>
    </source>
</evidence>
<evidence type="ECO:0000256" key="4">
    <source>
        <dbReference type="ARBA" id="ARBA00023015"/>
    </source>
</evidence>
<dbReference type="InterPro" id="IPR036915">
    <property type="entry name" value="Cyclin-like_sf"/>
</dbReference>
<evidence type="ECO:0000256" key="10">
    <source>
        <dbReference type="SAM" id="MobiDB-lite"/>
    </source>
</evidence>
<dbReference type="SMART" id="SM00385">
    <property type="entry name" value="CYCLIN"/>
    <property type="match status" value="2"/>
</dbReference>
<feature type="region of interest" description="Disordered" evidence="10">
    <location>
        <begin position="449"/>
        <end position="487"/>
    </location>
</feature>
<dbReference type="GeneID" id="91090940"/>
<dbReference type="PANTHER" id="PTHR10026">
    <property type="entry name" value="CYCLIN"/>
    <property type="match status" value="1"/>
</dbReference>
<dbReference type="GO" id="GO:0016538">
    <property type="term" value="F:cyclin-dependent protein serine/threonine kinase regulator activity"/>
    <property type="evidence" value="ECO:0007669"/>
    <property type="project" value="InterPro"/>
</dbReference>
<evidence type="ECO:0000256" key="8">
    <source>
        <dbReference type="ARBA" id="ARBA00023242"/>
    </source>
</evidence>
<feature type="compositionally biased region" description="Low complexity" evidence="10">
    <location>
        <begin position="302"/>
        <end position="332"/>
    </location>
</feature>
<accession>A0AAX4JJ09</accession>
<dbReference type="FunFam" id="1.10.472.10:FF:000076">
    <property type="entry name" value="RNA polymerase II holoenzyme cyclin-like subunit"/>
    <property type="match status" value="1"/>
</dbReference>
<protein>
    <recommendedName>
        <fullName evidence="11">Cyclin-like domain-containing protein</fullName>
    </recommendedName>
</protein>
<keyword evidence="3" id="KW-0678">Repressor</keyword>
<evidence type="ECO:0000313" key="12">
    <source>
        <dbReference type="EMBL" id="WWC85405.1"/>
    </source>
</evidence>
<reference evidence="12 13" key="1">
    <citation type="submission" date="2024-01" db="EMBL/GenBank/DDBJ databases">
        <title>Comparative genomics of Cryptococcus and Kwoniella reveals pathogenesis evolution and contrasting modes of karyotype evolution via chromosome fusion or intercentromeric recombination.</title>
        <authorList>
            <person name="Coelho M.A."/>
            <person name="David-Palma M."/>
            <person name="Shea T."/>
            <person name="Bowers K."/>
            <person name="McGinley-Smith S."/>
            <person name="Mohammad A.W."/>
            <person name="Gnirke A."/>
            <person name="Yurkov A.M."/>
            <person name="Nowrousian M."/>
            <person name="Sun S."/>
            <person name="Cuomo C.A."/>
            <person name="Heitman J."/>
        </authorList>
    </citation>
    <scope>NUCLEOTIDE SEQUENCE [LARGE SCALE GENOMIC DNA]</scope>
    <source>
        <strain evidence="12 13">CBS 6074</strain>
    </source>
</reference>
<evidence type="ECO:0000256" key="6">
    <source>
        <dbReference type="ARBA" id="ARBA00023159"/>
    </source>
</evidence>
<dbReference type="InterPro" id="IPR043198">
    <property type="entry name" value="Cyclin/Ssn8"/>
</dbReference>
<keyword evidence="13" id="KW-1185">Reference proteome</keyword>
<dbReference type="EMBL" id="CP144098">
    <property type="protein sequence ID" value="WWC85405.1"/>
    <property type="molecule type" value="Genomic_DNA"/>
</dbReference>
<evidence type="ECO:0000256" key="7">
    <source>
        <dbReference type="ARBA" id="ARBA00023163"/>
    </source>
</evidence>
<keyword evidence="5 9" id="KW-0195">Cyclin</keyword>
<dbReference type="InterPro" id="IPR013763">
    <property type="entry name" value="Cyclin-like_dom"/>
</dbReference>
<dbReference type="SUPFAM" id="SSF47954">
    <property type="entry name" value="Cyclin-like"/>
    <property type="match status" value="2"/>
</dbReference>
<dbReference type="AlphaFoldDB" id="A0AAX4JJ09"/>
<evidence type="ECO:0000259" key="11">
    <source>
        <dbReference type="SMART" id="SM00385"/>
    </source>
</evidence>
<evidence type="ECO:0000256" key="5">
    <source>
        <dbReference type="ARBA" id="ARBA00023127"/>
    </source>
</evidence>
<evidence type="ECO:0000256" key="3">
    <source>
        <dbReference type="ARBA" id="ARBA00022491"/>
    </source>
</evidence>
<feature type="compositionally biased region" description="Polar residues" evidence="10">
    <location>
        <begin position="453"/>
        <end position="475"/>
    </location>
</feature>
<name>A0AAX4JJ09_9TREE</name>
<evidence type="ECO:0000256" key="9">
    <source>
        <dbReference type="RuleBase" id="RU000383"/>
    </source>
</evidence>
<evidence type="ECO:0000256" key="2">
    <source>
        <dbReference type="ARBA" id="ARBA00008638"/>
    </source>
</evidence>
<dbReference type="Gene3D" id="1.10.472.10">
    <property type="entry name" value="Cyclin-like"/>
    <property type="match status" value="2"/>
</dbReference>
<dbReference type="Proteomes" id="UP001355207">
    <property type="component" value="Chromosome 1"/>
</dbReference>
<keyword evidence="8" id="KW-0539">Nucleus</keyword>
<sequence>MSSSFWSSSHCLHWLTTRPNLIKSRELDLKYCQQNNHNSKHLYILLNIFLIQLIQKLGKRLLLRQIPISTACIFFKRFYLKNNLCETNPYLVLAACLFVAAKVEETPVHIKSVVSEAKVVFNEYNIKMFPAETNKLGEMEFYLMEDLDFHLIIFHPYRSLLHITGREPADSGKFPLSRVEEDQVIKKKEIEVKRKKDDEIRKSNLASSNNNRSVTPTTTMSNNTIKDVDESDEIASESKRIRRLMSRGSTEGIGEIDEGVLQISWFILNDTYRTDVHLLYPPYVISISAVYIAFCLTSMNSSNNSSNSNNNNSTQRTRQNSSSSGSTNSNSTQLHSIQQSINTNEQLGLNKPPNSASEFLSGFQINLTILFSCIQDIISLYSIWESFEPSSISRHHQQQQQQQQNQIRSTLSNVNGDAKEEAKKEKFGPEEAEHLIRKMIESRIIDMGHPNNAGINQTSKRALPNASSINNNSMDNLAGVSKKRARK</sequence>
<comment type="similarity">
    <text evidence="2">Belongs to the cyclin family. Cyclin C subfamily.</text>
</comment>
<dbReference type="Pfam" id="PF00134">
    <property type="entry name" value="Cyclin_N"/>
    <property type="match status" value="1"/>
</dbReference>
<keyword evidence="4" id="KW-0805">Transcription regulation</keyword>
<feature type="compositionally biased region" description="Polar residues" evidence="10">
    <location>
        <begin position="204"/>
        <end position="225"/>
    </location>
</feature>
<dbReference type="GO" id="GO:0006357">
    <property type="term" value="P:regulation of transcription by RNA polymerase II"/>
    <property type="evidence" value="ECO:0007669"/>
    <property type="project" value="InterPro"/>
</dbReference>
<proteinExistence type="inferred from homology"/>
<evidence type="ECO:0000256" key="1">
    <source>
        <dbReference type="ARBA" id="ARBA00004123"/>
    </source>
</evidence>